<dbReference type="SMART" id="SM00829">
    <property type="entry name" value="PKS_ER"/>
    <property type="match status" value="1"/>
</dbReference>
<dbReference type="InterPro" id="IPR013149">
    <property type="entry name" value="ADH-like_C"/>
</dbReference>
<comment type="similarity">
    <text evidence="2">Belongs to the zinc-containing alcohol dehydrogenase family. Quinone oxidoreductase subfamily.</text>
</comment>
<dbReference type="GO" id="GO:0141148">
    <property type="term" value="F:enoyl-[acyl-carrier-protein] reductase (NADPH) activity"/>
    <property type="evidence" value="ECO:0007669"/>
    <property type="project" value="UniProtKB-EC"/>
</dbReference>
<keyword evidence="5" id="KW-0521">NADP</keyword>
<keyword evidence="6" id="KW-0809">Transit peptide</keyword>
<keyword evidence="9" id="KW-0496">Mitochondrion</keyword>
<organism evidence="14 15">
    <name type="scientific">Diplogelasinospora grovesii</name>
    <dbReference type="NCBI Taxonomy" id="303347"/>
    <lineage>
        <taxon>Eukaryota</taxon>
        <taxon>Fungi</taxon>
        <taxon>Dikarya</taxon>
        <taxon>Ascomycota</taxon>
        <taxon>Pezizomycotina</taxon>
        <taxon>Sordariomycetes</taxon>
        <taxon>Sordariomycetidae</taxon>
        <taxon>Sordariales</taxon>
        <taxon>Diplogelasinosporaceae</taxon>
        <taxon>Diplogelasinospora</taxon>
    </lineage>
</organism>
<evidence type="ECO:0000256" key="1">
    <source>
        <dbReference type="ARBA" id="ARBA00004173"/>
    </source>
</evidence>
<evidence type="ECO:0000256" key="10">
    <source>
        <dbReference type="ARBA" id="ARBA00023160"/>
    </source>
</evidence>
<dbReference type="EC" id="1.3.1.104" evidence="11"/>
<reference evidence="15" key="1">
    <citation type="journal article" date="2023" name="Mol. Phylogenet. Evol.">
        <title>Genome-scale phylogeny and comparative genomics of the fungal order Sordariales.</title>
        <authorList>
            <person name="Hensen N."/>
            <person name="Bonometti L."/>
            <person name="Westerberg I."/>
            <person name="Brannstrom I.O."/>
            <person name="Guillou S."/>
            <person name="Cros-Aarteil S."/>
            <person name="Calhoun S."/>
            <person name="Haridas S."/>
            <person name="Kuo A."/>
            <person name="Mondo S."/>
            <person name="Pangilinan J."/>
            <person name="Riley R."/>
            <person name="LaButti K."/>
            <person name="Andreopoulos B."/>
            <person name="Lipzen A."/>
            <person name="Chen C."/>
            <person name="Yan M."/>
            <person name="Daum C."/>
            <person name="Ng V."/>
            <person name="Clum A."/>
            <person name="Steindorff A."/>
            <person name="Ohm R.A."/>
            <person name="Martin F."/>
            <person name="Silar P."/>
            <person name="Natvig D.O."/>
            <person name="Lalanne C."/>
            <person name="Gautier V."/>
            <person name="Ament-Velasquez S.L."/>
            <person name="Kruys A."/>
            <person name="Hutchinson M.I."/>
            <person name="Powell A.J."/>
            <person name="Barry K."/>
            <person name="Miller A.N."/>
            <person name="Grigoriev I.V."/>
            <person name="Debuchy R."/>
            <person name="Gladieux P."/>
            <person name="Hiltunen Thoren M."/>
            <person name="Johannesson H."/>
        </authorList>
    </citation>
    <scope>NUCLEOTIDE SEQUENCE [LARGE SCALE GENOMIC DNA]</scope>
    <source>
        <strain evidence="15">CBS 340.73</strain>
    </source>
</reference>
<evidence type="ECO:0000256" key="11">
    <source>
        <dbReference type="ARBA" id="ARBA00038963"/>
    </source>
</evidence>
<evidence type="ECO:0000256" key="7">
    <source>
        <dbReference type="ARBA" id="ARBA00023002"/>
    </source>
</evidence>
<keyword evidence="10" id="KW-0275">Fatty acid biosynthesis</keyword>
<dbReference type="Proteomes" id="UP001303473">
    <property type="component" value="Unassembled WGS sequence"/>
</dbReference>
<comment type="catalytic activity">
    <reaction evidence="12">
        <text>a 2,3-saturated acyl-[ACP] + NADP(+) = a (2E)-enoyl-[ACP] + NADPH + H(+)</text>
        <dbReference type="Rhea" id="RHEA:22564"/>
        <dbReference type="Rhea" id="RHEA-COMP:9925"/>
        <dbReference type="Rhea" id="RHEA-COMP:9926"/>
        <dbReference type="ChEBI" id="CHEBI:15378"/>
        <dbReference type="ChEBI" id="CHEBI:57783"/>
        <dbReference type="ChEBI" id="CHEBI:58349"/>
        <dbReference type="ChEBI" id="CHEBI:78784"/>
        <dbReference type="ChEBI" id="CHEBI:78785"/>
        <dbReference type="EC" id="1.3.1.104"/>
    </reaction>
</comment>
<proteinExistence type="inferred from homology"/>
<dbReference type="Pfam" id="PF00107">
    <property type="entry name" value="ADH_zinc_N"/>
    <property type="match status" value="1"/>
</dbReference>
<dbReference type="EMBL" id="MU853768">
    <property type="protein sequence ID" value="KAK3943138.1"/>
    <property type="molecule type" value="Genomic_DNA"/>
</dbReference>
<dbReference type="PANTHER" id="PTHR43981">
    <property type="entry name" value="ENOYL-[ACYL-CARRIER-PROTEIN] REDUCTASE, MITOCHONDRIAL"/>
    <property type="match status" value="1"/>
</dbReference>
<evidence type="ECO:0000256" key="9">
    <source>
        <dbReference type="ARBA" id="ARBA00023128"/>
    </source>
</evidence>
<comment type="caution">
    <text evidence="14">The sequence shown here is derived from an EMBL/GenBank/DDBJ whole genome shotgun (WGS) entry which is preliminary data.</text>
</comment>
<evidence type="ECO:0000256" key="12">
    <source>
        <dbReference type="ARBA" id="ARBA00048843"/>
    </source>
</evidence>
<dbReference type="SUPFAM" id="SSF50129">
    <property type="entry name" value="GroES-like"/>
    <property type="match status" value="1"/>
</dbReference>
<evidence type="ECO:0000259" key="13">
    <source>
        <dbReference type="SMART" id="SM00829"/>
    </source>
</evidence>
<dbReference type="GO" id="GO:0005739">
    <property type="term" value="C:mitochondrion"/>
    <property type="evidence" value="ECO:0007669"/>
    <property type="project" value="UniProtKB-SubCell"/>
</dbReference>
<evidence type="ECO:0000256" key="6">
    <source>
        <dbReference type="ARBA" id="ARBA00022946"/>
    </source>
</evidence>
<dbReference type="InterPro" id="IPR051034">
    <property type="entry name" value="Mito_Enoyl-ACP_Reductase"/>
</dbReference>
<keyword evidence="15" id="KW-1185">Reference proteome</keyword>
<evidence type="ECO:0000256" key="8">
    <source>
        <dbReference type="ARBA" id="ARBA00023098"/>
    </source>
</evidence>
<comment type="subcellular location">
    <subcellularLocation>
        <location evidence="1">Mitochondrion</location>
    </subcellularLocation>
</comment>
<dbReference type="InterPro" id="IPR020843">
    <property type="entry name" value="ER"/>
</dbReference>
<evidence type="ECO:0000256" key="4">
    <source>
        <dbReference type="ARBA" id="ARBA00022832"/>
    </source>
</evidence>
<dbReference type="CDD" id="cd08290">
    <property type="entry name" value="ETR"/>
    <property type="match status" value="1"/>
</dbReference>
<dbReference type="PANTHER" id="PTHR43981:SF2">
    <property type="entry name" value="ENOYL-[ACYL-CARRIER-PROTEIN] REDUCTASE, MITOCHONDRIAL"/>
    <property type="match status" value="1"/>
</dbReference>
<dbReference type="AlphaFoldDB" id="A0AAN6NE47"/>
<dbReference type="InterPro" id="IPR036291">
    <property type="entry name" value="NAD(P)-bd_dom_sf"/>
</dbReference>
<dbReference type="Pfam" id="PF08240">
    <property type="entry name" value="ADH_N"/>
    <property type="match status" value="1"/>
</dbReference>
<keyword evidence="8" id="KW-0443">Lipid metabolism</keyword>
<dbReference type="FunFam" id="3.40.50.720:FF:000112">
    <property type="entry name" value="Enoyl-[acyl-carrier-protein] reductase 1, mitochondrial"/>
    <property type="match status" value="1"/>
</dbReference>
<keyword evidence="4" id="KW-0276">Fatty acid metabolism</keyword>
<dbReference type="GO" id="GO:0006633">
    <property type="term" value="P:fatty acid biosynthetic process"/>
    <property type="evidence" value="ECO:0007669"/>
    <property type="project" value="UniProtKB-KW"/>
</dbReference>
<dbReference type="Gene3D" id="3.90.180.10">
    <property type="entry name" value="Medium-chain alcohol dehydrogenases, catalytic domain"/>
    <property type="match status" value="1"/>
</dbReference>
<evidence type="ECO:0000256" key="5">
    <source>
        <dbReference type="ARBA" id="ARBA00022857"/>
    </source>
</evidence>
<accession>A0AAN6NE47</accession>
<evidence type="ECO:0000256" key="2">
    <source>
        <dbReference type="ARBA" id="ARBA00010371"/>
    </source>
</evidence>
<sequence>MSVLGGTRAIAAPVRLPVRTSARLLRQQPLTATAPLISRRYKSGPYGYTQAKALIFSKFGEPVDVLQLHKHSISPSLPDDAVLLRTLAAPVNPSDVNTIQGTYGVKPEFSKETQLLLGTPEPCAIPGHEGCFEVVSVGPGVQSGLKRGDWVIPAISGFGTFRTHALVRDADKKLWKIDHGDLTPIQVAQVSVNPCSAYRMLKDYVDLVGLSVQTFQNDPECEGGAWFIQNGANSGVGRAAIQLGRLWGLRSINIIRERSTPEATEALKKELTDLGATVVVTESEFIDNHRAFAAELKEKYTRGGKDPIMLGLNCVGGKSAANIVRTLSPKGVMVTYGGMSRQSFPFPTGPVIFKRLRLEGFWVSAWGRENPAEKRKTIDEILGLMRKGEFKAAPVDEVRWDWDTEEKTLKDAIQGTLQGFRRGKGLFVFGET</sequence>
<evidence type="ECO:0000313" key="15">
    <source>
        <dbReference type="Proteomes" id="UP001303473"/>
    </source>
</evidence>
<dbReference type="InterPro" id="IPR013154">
    <property type="entry name" value="ADH-like_N"/>
</dbReference>
<gene>
    <name evidence="14" type="ORF">QBC46DRAFT_378314</name>
</gene>
<keyword evidence="7" id="KW-0560">Oxidoreductase</keyword>
<protein>
    <recommendedName>
        <fullName evidence="11">enoyl-[acyl-carrier-protein] reductase</fullName>
        <ecNumber evidence="11">1.3.1.104</ecNumber>
    </recommendedName>
</protein>
<dbReference type="Gene3D" id="3.40.50.720">
    <property type="entry name" value="NAD(P)-binding Rossmann-like Domain"/>
    <property type="match status" value="1"/>
</dbReference>
<evidence type="ECO:0000313" key="14">
    <source>
        <dbReference type="EMBL" id="KAK3943138.1"/>
    </source>
</evidence>
<keyword evidence="3" id="KW-0444">Lipid biosynthesis</keyword>
<dbReference type="InterPro" id="IPR011032">
    <property type="entry name" value="GroES-like_sf"/>
</dbReference>
<feature type="domain" description="Enoyl reductase (ER)" evidence="13">
    <location>
        <begin position="61"/>
        <end position="427"/>
    </location>
</feature>
<name>A0AAN6NE47_9PEZI</name>
<evidence type="ECO:0000256" key="3">
    <source>
        <dbReference type="ARBA" id="ARBA00022516"/>
    </source>
</evidence>
<dbReference type="SUPFAM" id="SSF51735">
    <property type="entry name" value="NAD(P)-binding Rossmann-fold domains"/>
    <property type="match status" value="1"/>
</dbReference>